<evidence type="ECO:0000256" key="1">
    <source>
        <dbReference type="SAM" id="MobiDB-lite"/>
    </source>
</evidence>
<sequence>MSQTGSFEEWFEEMATLARKDPDLFEEKRRELIEQAIEGAAPENRLRLKQLQWRIDRERERAKTPLAAAIRLHDMLMEMVYGEGGFLEAVETLRDLLKDIQQGKAPRPQPLKKGGPEAKVIPFPRRV</sequence>
<dbReference type="Pfam" id="PF11333">
    <property type="entry name" value="DUF3135"/>
    <property type="match status" value="1"/>
</dbReference>
<organism evidence="2">
    <name type="scientific">Thermodesulfatator atlanticus</name>
    <dbReference type="NCBI Taxonomy" id="501497"/>
    <lineage>
        <taxon>Bacteria</taxon>
        <taxon>Pseudomonadati</taxon>
        <taxon>Thermodesulfobacteriota</taxon>
        <taxon>Thermodesulfobacteria</taxon>
        <taxon>Thermodesulfobacteriales</taxon>
        <taxon>Thermodesulfatatoraceae</taxon>
        <taxon>Thermodesulfatator</taxon>
    </lineage>
</organism>
<protein>
    <submittedName>
        <fullName evidence="2">DUF3135 domain-containing protein</fullName>
    </submittedName>
</protein>
<gene>
    <name evidence="2" type="ORF">ENJ96_03395</name>
</gene>
<comment type="caution">
    <text evidence="2">The sequence shown here is derived from an EMBL/GenBank/DDBJ whole genome shotgun (WGS) entry which is preliminary data.</text>
</comment>
<dbReference type="Proteomes" id="UP000886101">
    <property type="component" value="Unassembled WGS sequence"/>
</dbReference>
<reference evidence="2" key="1">
    <citation type="journal article" date="2020" name="mSystems">
        <title>Genome- and Community-Level Interaction Insights into Carbon Utilization and Element Cycling Functions of Hydrothermarchaeota in Hydrothermal Sediment.</title>
        <authorList>
            <person name="Zhou Z."/>
            <person name="Liu Y."/>
            <person name="Xu W."/>
            <person name="Pan J."/>
            <person name="Luo Z.H."/>
            <person name="Li M."/>
        </authorList>
    </citation>
    <scope>NUCLEOTIDE SEQUENCE [LARGE SCALE GENOMIC DNA]</scope>
    <source>
        <strain evidence="2">HyVt-533</strain>
    </source>
</reference>
<proteinExistence type="predicted"/>
<dbReference type="AlphaFoldDB" id="A0A7V5NZD7"/>
<feature type="region of interest" description="Disordered" evidence="1">
    <location>
        <begin position="102"/>
        <end position="127"/>
    </location>
</feature>
<evidence type="ECO:0000313" key="2">
    <source>
        <dbReference type="EMBL" id="HHI96876.1"/>
    </source>
</evidence>
<dbReference type="InterPro" id="IPR021482">
    <property type="entry name" value="DUF3135"/>
</dbReference>
<name>A0A7V5NZD7_9BACT</name>
<dbReference type="EMBL" id="DROK01000097">
    <property type="protein sequence ID" value="HHI96876.1"/>
    <property type="molecule type" value="Genomic_DNA"/>
</dbReference>
<accession>A0A7V5NZD7</accession>